<proteinExistence type="predicted"/>
<protein>
    <submittedName>
        <fullName evidence="1">Uncharacterized protein</fullName>
    </submittedName>
</protein>
<evidence type="ECO:0000313" key="1">
    <source>
        <dbReference type="EMBL" id="KKM74903.1"/>
    </source>
</evidence>
<dbReference type="EMBL" id="LAZR01009064">
    <property type="protein sequence ID" value="KKM74903.1"/>
    <property type="molecule type" value="Genomic_DNA"/>
</dbReference>
<name>A0A0F9JYT3_9ZZZZ</name>
<sequence length="101" mass="11518">MLEIGQTAKVNKHIDFGPIKYTDETGVVVQVGLQEYDNPMVYRVEFKDLPTAWFFESEVTLMRQTKHVTYACGCVVDLGGFYESFAPMFCGEHETRITKIA</sequence>
<organism evidence="1">
    <name type="scientific">marine sediment metagenome</name>
    <dbReference type="NCBI Taxonomy" id="412755"/>
    <lineage>
        <taxon>unclassified sequences</taxon>
        <taxon>metagenomes</taxon>
        <taxon>ecological metagenomes</taxon>
    </lineage>
</organism>
<dbReference type="AlphaFoldDB" id="A0A0F9JYT3"/>
<reference evidence="1" key="1">
    <citation type="journal article" date="2015" name="Nature">
        <title>Complex archaea that bridge the gap between prokaryotes and eukaryotes.</title>
        <authorList>
            <person name="Spang A."/>
            <person name="Saw J.H."/>
            <person name="Jorgensen S.L."/>
            <person name="Zaremba-Niedzwiedzka K."/>
            <person name="Martijn J."/>
            <person name="Lind A.E."/>
            <person name="van Eijk R."/>
            <person name="Schleper C."/>
            <person name="Guy L."/>
            <person name="Ettema T.J."/>
        </authorList>
    </citation>
    <scope>NUCLEOTIDE SEQUENCE</scope>
</reference>
<gene>
    <name evidence="1" type="ORF">LCGC14_1395600</name>
</gene>
<comment type="caution">
    <text evidence="1">The sequence shown here is derived from an EMBL/GenBank/DDBJ whole genome shotgun (WGS) entry which is preliminary data.</text>
</comment>
<accession>A0A0F9JYT3</accession>